<reference evidence="2" key="1">
    <citation type="journal article" date="2019" name="Int. J. Syst. Evol. Microbiol.">
        <title>The Global Catalogue of Microorganisms (GCM) 10K type strain sequencing project: providing services to taxonomists for standard genome sequencing and annotation.</title>
        <authorList>
            <consortium name="The Broad Institute Genomics Platform"/>
            <consortium name="The Broad Institute Genome Sequencing Center for Infectious Disease"/>
            <person name="Wu L."/>
            <person name="Ma J."/>
        </authorList>
    </citation>
    <scope>NUCLEOTIDE SEQUENCE [LARGE SCALE GENOMIC DNA]</scope>
    <source>
        <strain evidence="2">JCM 14330</strain>
    </source>
</reference>
<protein>
    <submittedName>
        <fullName evidence="1">Uncharacterized protein</fullName>
    </submittedName>
</protein>
<dbReference type="RefSeq" id="WP_343928897.1">
    <property type="nucleotide sequence ID" value="NZ_BAAAEN010000086.1"/>
</dbReference>
<comment type="caution">
    <text evidence="1">The sequence shown here is derived from an EMBL/GenBank/DDBJ whole genome shotgun (WGS) entry which is preliminary data.</text>
</comment>
<sequence>MSATTPSVPEVILQDILAQALRAAAYQAERGGFTPEEAAQAVARAGMAAWRAVNA</sequence>
<accession>A0ABP3N5D0</accession>
<name>A0ABP3N5D0_9BURK</name>
<dbReference type="EMBL" id="BAAAEN010000086">
    <property type="protein sequence ID" value="GAA0536410.1"/>
    <property type="molecule type" value="Genomic_DNA"/>
</dbReference>
<dbReference type="Proteomes" id="UP001501706">
    <property type="component" value="Unassembled WGS sequence"/>
</dbReference>
<gene>
    <name evidence="1" type="ORF">GCM10009097_60260</name>
</gene>
<evidence type="ECO:0000313" key="1">
    <source>
        <dbReference type="EMBL" id="GAA0536410.1"/>
    </source>
</evidence>
<organism evidence="1 2">
    <name type="scientific">Pigmentiphaga daeguensis</name>
    <dbReference type="NCBI Taxonomy" id="414049"/>
    <lineage>
        <taxon>Bacteria</taxon>
        <taxon>Pseudomonadati</taxon>
        <taxon>Pseudomonadota</taxon>
        <taxon>Betaproteobacteria</taxon>
        <taxon>Burkholderiales</taxon>
        <taxon>Alcaligenaceae</taxon>
        <taxon>Pigmentiphaga</taxon>
    </lineage>
</organism>
<proteinExistence type="predicted"/>
<keyword evidence="2" id="KW-1185">Reference proteome</keyword>
<evidence type="ECO:0000313" key="2">
    <source>
        <dbReference type="Proteomes" id="UP001501706"/>
    </source>
</evidence>